<proteinExistence type="predicted"/>
<dbReference type="EMBL" id="QQAZ01000009">
    <property type="protein sequence ID" value="RDI47090.1"/>
    <property type="molecule type" value="Genomic_DNA"/>
</dbReference>
<gene>
    <name evidence="1" type="ORF">DFR68_10988</name>
</gene>
<reference evidence="1 2" key="1">
    <citation type="submission" date="2018-07" db="EMBL/GenBank/DDBJ databases">
        <title>Genomic Encyclopedia of Type Strains, Phase IV (KMG-IV): sequencing the most valuable type-strain genomes for metagenomic binning, comparative biology and taxonomic classification.</title>
        <authorList>
            <person name="Goeker M."/>
        </authorList>
    </citation>
    <scope>NUCLEOTIDE SEQUENCE [LARGE SCALE GENOMIC DNA]</scope>
    <source>
        <strain evidence="1 2">DSM 44952</strain>
    </source>
</reference>
<name>A0A370GV01_9NOCA</name>
<evidence type="ECO:0000313" key="1">
    <source>
        <dbReference type="EMBL" id="RDI47090.1"/>
    </source>
</evidence>
<dbReference type="STRING" id="1210089.GCA_001613165_04234"/>
<keyword evidence="2" id="KW-1185">Reference proteome</keyword>
<dbReference type="RefSeq" id="WP_147289052.1">
    <property type="nucleotide sequence ID" value="NZ_QQAZ01000009.1"/>
</dbReference>
<evidence type="ECO:0000313" key="2">
    <source>
        <dbReference type="Proteomes" id="UP000255355"/>
    </source>
</evidence>
<protein>
    <submittedName>
        <fullName evidence="1">Uncharacterized protein</fullName>
    </submittedName>
</protein>
<accession>A0A370GV01</accession>
<dbReference type="Proteomes" id="UP000255355">
    <property type="component" value="Unassembled WGS sequence"/>
</dbReference>
<organism evidence="1 2">
    <name type="scientific">Nocardia mexicana</name>
    <dbReference type="NCBI Taxonomy" id="279262"/>
    <lineage>
        <taxon>Bacteria</taxon>
        <taxon>Bacillati</taxon>
        <taxon>Actinomycetota</taxon>
        <taxon>Actinomycetes</taxon>
        <taxon>Mycobacteriales</taxon>
        <taxon>Nocardiaceae</taxon>
        <taxon>Nocardia</taxon>
    </lineage>
</organism>
<sequence length="203" mass="22229">MTNTPSITARAVLFGYAAREVVESELAERLRENGVERLAFRRVPAASAMLQSTALREIARAVDGLLAVDIGGVTVAGWRRYEQLRDAAMRTSSGGVEQVELYEHEITQTYCPRLDLTVDGNRVGEFEVELNGTVLLRPLTATVRDGMLVALGPGDCTVTISISVPELGPVLEREREFPVGIMVDLRRPIPLIGHPPRAVNPDR</sequence>
<dbReference type="AlphaFoldDB" id="A0A370GV01"/>
<comment type="caution">
    <text evidence="1">The sequence shown here is derived from an EMBL/GenBank/DDBJ whole genome shotgun (WGS) entry which is preliminary data.</text>
</comment>
<dbReference type="OrthoDB" id="4543190at2"/>